<dbReference type="PANTHER" id="PTHR31509">
    <property type="entry name" value="BPS1-LIKE PROTEIN"/>
    <property type="match status" value="1"/>
</dbReference>
<sequence>MGSSSYSTSSVNGFYNFLTQGLDELHQSFISHSFMSVQFLSEVLLSIQSFHSQLTILVQKLPLPVGGKWLDEYMDESSRLWDACHVLKSAISGMENCCSAASTVASSLDTHHHHLNPEISRQVIRAMNIYQREILVLEEENKNLTETRIEPLSQCLNQNIPMESKLNGFSGFRGVLHAMRSVSSLLLLILLSGFAYCWSASCFQQRDMEEHGGFGSGLMDSMARLERKVREEIEQGEGQCGILLFEFRQVRIAMEELKEELERREGYEEKVDKLKGWIGMLKCGVESIAGQIDDLVDEIVQGRQKLLDLSSHR</sequence>
<reference evidence="2" key="1">
    <citation type="submission" date="2023-10" db="EMBL/GenBank/DDBJ databases">
        <title>Chromosome-level genome of the transformable northern wattle, Acacia crassicarpa.</title>
        <authorList>
            <person name="Massaro I."/>
            <person name="Sinha N.R."/>
            <person name="Poethig S."/>
            <person name="Leichty A.R."/>
        </authorList>
    </citation>
    <scope>NUCLEOTIDE SEQUENCE</scope>
    <source>
        <strain evidence="2">Acra3RX</strain>
        <tissue evidence="2">Leaf</tissue>
    </source>
</reference>
<keyword evidence="3" id="KW-1185">Reference proteome</keyword>
<evidence type="ECO:0000256" key="1">
    <source>
        <dbReference type="SAM" id="Phobius"/>
    </source>
</evidence>
<gene>
    <name evidence="2" type="ORF">QN277_019907</name>
</gene>
<name>A0AAE1KE43_9FABA</name>
<feature type="transmembrane region" description="Helical" evidence="1">
    <location>
        <begin position="182"/>
        <end position="201"/>
    </location>
</feature>
<evidence type="ECO:0000313" key="3">
    <source>
        <dbReference type="Proteomes" id="UP001293593"/>
    </source>
</evidence>
<comment type="caution">
    <text evidence="2">The sequence shown here is derived from an EMBL/GenBank/DDBJ whole genome shotgun (WGS) entry which is preliminary data.</text>
</comment>
<protein>
    <submittedName>
        <fullName evidence="2">Uncharacterized protein</fullName>
    </submittedName>
</protein>
<dbReference type="Proteomes" id="UP001293593">
    <property type="component" value="Unassembled WGS sequence"/>
</dbReference>
<keyword evidence="1" id="KW-0472">Membrane</keyword>
<evidence type="ECO:0000313" key="2">
    <source>
        <dbReference type="EMBL" id="KAK4271175.1"/>
    </source>
</evidence>
<organism evidence="2 3">
    <name type="scientific">Acacia crassicarpa</name>
    <name type="common">northern wattle</name>
    <dbReference type="NCBI Taxonomy" id="499986"/>
    <lineage>
        <taxon>Eukaryota</taxon>
        <taxon>Viridiplantae</taxon>
        <taxon>Streptophyta</taxon>
        <taxon>Embryophyta</taxon>
        <taxon>Tracheophyta</taxon>
        <taxon>Spermatophyta</taxon>
        <taxon>Magnoliopsida</taxon>
        <taxon>eudicotyledons</taxon>
        <taxon>Gunneridae</taxon>
        <taxon>Pentapetalae</taxon>
        <taxon>rosids</taxon>
        <taxon>fabids</taxon>
        <taxon>Fabales</taxon>
        <taxon>Fabaceae</taxon>
        <taxon>Caesalpinioideae</taxon>
        <taxon>mimosoid clade</taxon>
        <taxon>Acacieae</taxon>
        <taxon>Acacia</taxon>
    </lineage>
</organism>
<dbReference type="AlphaFoldDB" id="A0AAE1KE43"/>
<dbReference type="EMBL" id="JAWXYG010000005">
    <property type="protein sequence ID" value="KAK4271175.1"/>
    <property type="molecule type" value="Genomic_DNA"/>
</dbReference>
<keyword evidence="1" id="KW-1133">Transmembrane helix</keyword>
<accession>A0AAE1KE43</accession>
<keyword evidence="1" id="KW-0812">Transmembrane</keyword>
<proteinExistence type="predicted"/>